<comment type="caution">
    <text evidence="3">The sequence shown here is derived from an EMBL/GenBank/DDBJ whole genome shotgun (WGS) entry which is preliminary data.</text>
</comment>
<name>A0A918FR72_9ACTN</name>
<evidence type="ECO:0000259" key="1">
    <source>
        <dbReference type="Pfam" id="PF18082"/>
    </source>
</evidence>
<dbReference type="InterPro" id="IPR041273">
    <property type="entry name" value="NAT_N"/>
</dbReference>
<evidence type="ECO:0000259" key="2">
    <source>
        <dbReference type="Pfam" id="PF18164"/>
    </source>
</evidence>
<accession>A0A918FR72</accession>
<dbReference type="Pfam" id="PF18164">
    <property type="entry name" value="GNAT_C"/>
    <property type="match status" value="1"/>
</dbReference>
<dbReference type="Pfam" id="PF18082">
    <property type="entry name" value="NAT_N"/>
    <property type="match status" value="1"/>
</dbReference>
<reference evidence="3" key="1">
    <citation type="journal article" date="2014" name="Int. J. Syst. Evol. Microbiol.">
        <title>Complete genome sequence of Corynebacterium casei LMG S-19264T (=DSM 44701T), isolated from a smear-ripened cheese.</title>
        <authorList>
            <consortium name="US DOE Joint Genome Institute (JGI-PGF)"/>
            <person name="Walter F."/>
            <person name="Albersmeier A."/>
            <person name="Kalinowski J."/>
            <person name="Ruckert C."/>
        </authorList>
    </citation>
    <scope>NUCLEOTIDE SEQUENCE</scope>
    <source>
        <strain evidence="3">JCM 4386</strain>
    </source>
</reference>
<dbReference type="EMBL" id="BMTL01000003">
    <property type="protein sequence ID" value="GGR71510.1"/>
    <property type="molecule type" value="Genomic_DNA"/>
</dbReference>
<keyword evidence="4" id="KW-1185">Reference proteome</keyword>
<dbReference type="AlphaFoldDB" id="A0A918FR72"/>
<protein>
    <recommendedName>
        <fullName evidence="5">Acyltransferase</fullName>
    </recommendedName>
</protein>
<dbReference type="InterPro" id="IPR041644">
    <property type="entry name" value="GNAT_C"/>
</dbReference>
<evidence type="ECO:0008006" key="5">
    <source>
        <dbReference type="Google" id="ProtNLM"/>
    </source>
</evidence>
<reference evidence="3" key="2">
    <citation type="submission" date="2020-09" db="EMBL/GenBank/DDBJ databases">
        <authorList>
            <person name="Sun Q."/>
            <person name="Ohkuma M."/>
        </authorList>
    </citation>
    <scope>NUCLEOTIDE SEQUENCE</scope>
    <source>
        <strain evidence="3">JCM 4386</strain>
    </source>
</reference>
<evidence type="ECO:0000313" key="3">
    <source>
        <dbReference type="EMBL" id="GGR71510.1"/>
    </source>
</evidence>
<proteinExistence type="predicted"/>
<dbReference type="RefSeq" id="WP_190147815.1">
    <property type="nucleotide sequence ID" value="NZ_BMTL01000003.1"/>
</dbReference>
<dbReference type="Proteomes" id="UP000606194">
    <property type="component" value="Unassembled WGS sequence"/>
</dbReference>
<dbReference type="Gene3D" id="3.40.630.120">
    <property type="match status" value="1"/>
</dbReference>
<gene>
    <name evidence="3" type="ORF">GCM10010269_07990</name>
</gene>
<feature type="domain" description="N-acyltransferase N-terminal" evidence="1">
    <location>
        <begin position="6"/>
        <end position="138"/>
    </location>
</feature>
<evidence type="ECO:0000313" key="4">
    <source>
        <dbReference type="Proteomes" id="UP000606194"/>
    </source>
</evidence>
<feature type="domain" description="GNAT-like C-terminal" evidence="2">
    <location>
        <begin position="140"/>
        <end position="307"/>
    </location>
</feature>
<organism evidence="3 4">
    <name type="scientific">Streptomyces humidus</name>
    <dbReference type="NCBI Taxonomy" id="52259"/>
    <lineage>
        <taxon>Bacteria</taxon>
        <taxon>Bacillati</taxon>
        <taxon>Actinomycetota</taxon>
        <taxon>Actinomycetes</taxon>
        <taxon>Kitasatosporales</taxon>
        <taxon>Streptomycetaceae</taxon>
        <taxon>Streptomyces</taxon>
    </lineage>
</organism>
<sequence>MLPNTDELTDVLLDLAVPHQDIDEAVRLSRRVTSDTDVLRILEKAVADVVQDMGRIRGTTVDIPALPDASTATARFFPLYVFVAALPHIRAHHRERGIPDEVGRRTLADVGRCVAWYRRWHGTGGLLIPQWLTLHFHGELYQLGRLQFQRSRVDERTGASIAAAGLPQRPQELGLAVHVPDFMGPLTPQAVERSLALARTFFARHYPEETYSVATCESWLLDPQLKRRLPKDSNIVRFQERFHLAHPPTASEAREAPEAPEDMEPVRFVFGTTDVPLDQLPRRTVLERAVLDHLREGGHWYVGRGWFEL</sequence>